<comment type="caution">
    <text evidence="2">The sequence shown here is derived from an EMBL/GenBank/DDBJ whole genome shotgun (WGS) entry which is preliminary data.</text>
</comment>
<feature type="signal peptide" evidence="1">
    <location>
        <begin position="1"/>
        <end position="20"/>
    </location>
</feature>
<accession>A0ABV8QRZ6</accession>
<name>A0ABV8QRZ6_9BACT</name>
<evidence type="ECO:0000313" key="2">
    <source>
        <dbReference type="EMBL" id="MFC4262966.1"/>
    </source>
</evidence>
<sequence>MKRFVISSLLVVFCNYFATAQTIKADEAAQHIGDSTKVCGKIFGGRFFETSNSSPTLLNMGAAFPNHPLTIMIPLSVRKEMGYAPELQLKDKNVCVTGKIVLFKEKPEIVLYNTKQLKVE</sequence>
<proteinExistence type="predicted"/>
<reference evidence="3" key="1">
    <citation type="journal article" date="2019" name="Int. J. Syst. Evol. Microbiol.">
        <title>The Global Catalogue of Microorganisms (GCM) 10K type strain sequencing project: providing services to taxonomists for standard genome sequencing and annotation.</title>
        <authorList>
            <consortium name="The Broad Institute Genomics Platform"/>
            <consortium name="The Broad Institute Genome Sequencing Center for Infectious Disease"/>
            <person name="Wu L."/>
            <person name="Ma J."/>
        </authorList>
    </citation>
    <scope>NUCLEOTIDE SEQUENCE [LARGE SCALE GENOMIC DNA]</scope>
    <source>
        <strain evidence="3">CECT 8289</strain>
    </source>
</reference>
<evidence type="ECO:0000256" key="1">
    <source>
        <dbReference type="SAM" id="SignalP"/>
    </source>
</evidence>
<keyword evidence="1" id="KW-0732">Signal</keyword>
<keyword evidence="3" id="KW-1185">Reference proteome</keyword>
<evidence type="ECO:0000313" key="3">
    <source>
        <dbReference type="Proteomes" id="UP001595907"/>
    </source>
</evidence>
<gene>
    <name evidence="2" type="ORF">ACFOWM_08765</name>
</gene>
<organism evidence="2 3">
    <name type="scientific">Ferruginibacter yonginensis</name>
    <dbReference type="NCBI Taxonomy" id="1310416"/>
    <lineage>
        <taxon>Bacteria</taxon>
        <taxon>Pseudomonadati</taxon>
        <taxon>Bacteroidota</taxon>
        <taxon>Chitinophagia</taxon>
        <taxon>Chitinophagales</taxon>
        <taxon>Chitinophagaceae</taxon>
        <taxon>Ferruginibacter</taxon>
    </lineage>
</organism>
<protein>
    <submittedName>
        <fullName evidence="2">Uncharacterized protein</fullName>
    </submittedName>
</protein>
<dbReference type="EMBL" id="JBHSCZ010000002">
    <property type="protein sequence ID" value="MFC4262966.1"/>
    <property type="molecule type" value="Genomic_DNA"/>
</dbReference>
<dbReference type="RefSeq" id="WP_379708943.1">
    <property type="nucleotide sequence ID" value="NZ_JBHSCZ010000002.1"/>
</dbReference>
<dbReference type="Proteomes" id="UP001595907">
    <property type="component" value="Unassembled WGS sequence"/>
</dbReference>
<feature type="chain" id="PRO_5047303390" evidence="1">
    <location>
        <begin position="21"/>
        <end position="120"/>
    </location>
</feature>